<dbReference type="OrthoDB" id="673558at2"/>
<proteinExistence type="predicted"/>
<sequence>MLLIKLKIPFFDLRMKIKNKLLITFIITLVFITIYCFVMSYFSPQEKNLEFANSEMTLNADDLVNSFLVNPEYSNNLYTGKIIEITGFVKKVTFLNNRNTVLLYSNNKTSGVICDIHPSQIKKVKKLKEHQEVKVKGICKGFLKDVILLNCHLDFKANE</sequence>
<dbReference type="EMBL" id="QFFG01000003">
    <property type="protein sequence ID" value="PWG05453.1"/>
    <property type="molecule type" value="Genomic_DNA"/>
</dbReference>
<dbReference type="InterPro" id="IPR024422">
    <property type="entry name" value="Protein_unknown_function_OB"/>
</dbReference>
<dbReference type="Proteomes" id="UP000245670">
    <property type="component" value="Unassembled WGS sequence"/>
</dbReference>
<keyword evidence="1" id="KW-1133">Transmembrane helix</keyword>
<evidence type="ECO:0000313" key="3">
    <source>
        <dbReference type="Proteomes" id="UP000245670"/>
    </source>
</evidence>
<dbReference type="Pfam" id="PF12869">
    <property type="entry name" value="tRNA_anti-like"/>
    <property type="match status" value="1"/>
</dbReference>
<keyword evidence="1" id="KW-0812">Transmembrane</keyword>
<organism evidence="2 3">
    <name type="scientific">Polaribacter aquimarinus</name>
    <dbReference type="NCBI Taxonomy" id="2100726"/>
    <lineage>
        <taxon>Bacteria</taxon>
        <taxon>Pseudomonadati</taxon>
        <taxon>Bacteroidota</taxon>
        <taxon>Flavobacteriia</taxon>
        <taxon>Flavobacteriales</taxon>
        <taxon>Flavobacteriaceae</taxon>
    </lineage>
</organism>
<comment type="caution">
    <text evidence="2">The sequence shown here is derived from an EMBL/GenBank/DDBJ whole genome shotgun (WGS) entry which is preliminary data.</text>
</comment>
<keyword evidence="3" id="KW-1185">Reference proteome</keyword>
<name>A0A2U2JAU2_9FLAO</name>
<evidence type="ECO:0008006" key="4">
    <source>
        <dbReference type="Google" id="ProtNLM"/>
    </source>
</evidence>
<reference evidence="2 3" key="1">
    <citation type="submission" date="2018-05" db="EMBL/GenBank/DDBJ databases">
        <title>Polaribacter aquimarinus sp. nov., isolated from sediment in a sediment of sea.</title>
        <authorList>
            <person name="Lu D."/>
        </authorList>
    </citation>
    <scope>NUCLEOTIDE SEQUENCE [LARGE SCALE GENOMIC DNA]</scope>
    <source>
        <strain evidence="2 3">ZY113</strain>
    </source>
</reference>
<keyword evidence="1" id="KW-0472">Membrane</keyword>
<evidence type="ECO:0000256" key="1">
    <source>
        <dbReference type="SAM" id="Phobius"/>
    </source>
</evidence>
<feature type="transmembrane region" description="Helical" evidence="1">
    <location>
        <begin position="21"/>
        <end position="42"/>
    </location>
</feature>
<gene>
    <name evidence="2" type="ORF">DIS07_09500</name>
</gene>
<dbReference type="AlphaFoldDB" id="A0A2U2JAU2"/>
<accession>A0A2U2JAU2</accession>
<protein>
    <recommendedName>
        <fullName evidence="4">tRNA_anti-like</fullName>
    </recommendedName>
</protein>
<evidence type="ECO:0000313" key="2">
    <source>
        <dbReference type="EMBL" id="PWG05453.1"/>
    </source>
</evidence>